<proteinExistence type="inferred from homology"/>
<comment type="similarity">
    <text evidence="1">Belongs to the zinc-containing alcohol dehydrogenase family.</text>
</comment>
<keyword evidence="2" id="KW-0560">Oxidoreductase</keyword>
<accession>A0A2S4KL26</accession>
<name>A0A2S4KL26_9HYPO</name>
<dbReference type="SMART" id="SM00829">
    <property type="entry name" value="PKS_ER"/>
    <property type="match status" value="1"/>
</dbReference>
<comment type="caution">
    <text evidence="4">The sequence shown here is derived from an EMBL/GenBank/DDBJ whole genome shotgun (WGS) entry which is preliminary data.</text>
</comment>
<protein>
    <submittedName>
        <fullName evidence="4">Quinone oxidoreductase</fullName>
    </submittedName>
</protein>
<reference evidence="4 5" key="1">
    <citation type="submission" date="2018-01" db="EMBL/GenBank/DDBJ databases">
        <title>Harnessing the power of phylogenomics to disentangle the directionality and signatures of interkingdom host jumping in the parasitic fungal genus Tolypocladium.</title>
        <authorList>
            <person name="Quandt C.A."/>
            <person name="Patterson W."/>
            <person name="Spatafora J.W."/>
        </authorList>
    </citation>
    <scope>NUCLEOTIDE SEQUENCE [LARGE SCALE GENOMIC DNA]</scope>
    <source>
        <strain evidence="4 5">NRBC 100945</strain>
    </source>
</reference>
<dbReference type="CDD" id="cd08249">
    <property type="entry name" value="enoyl_reductase_like"/>
    <property type="match status" value="1"/>
</dbReference>
<dbReference type="AlphaFoldDB" id="A0A2S4KL26"/>
<dbReference type="InterPro" id="IPR036291">
    <property type="entry name" value="NAD(P)-bd_dom_sf"/>
</dbReference>
<dbReference type="Pfam" id="PF08240">
    <property type="entry name" value="ADH_N"/>
    <property type="match status" value="1"/>
</dbReference>
<dbReference type="Proteomes" id="UP000237481">
    <property type="component" value="Unassembled WGS sequence"/>
</dbReference>
<dbReference type="SUPFAM" id="SSF50129">
    <property type="entry name" value="GroES-like"/>
    <property type="match status" value="1"/>
</dbReference>
<evidence type="ECO:0000313" key="4">
    <source>
        <dbReference type="EMBL" id="POR30911.1"/>
    </source>
</evidence>
<dbReference type="SUPFAM" id="SSF51735">
    <property type="entry name" value="NAD(P)-binding Rossmann-fold domains"/>
    <property type="match status" value="1"/>
</dbReference>
<dbReference type="InterPro" id="IPR013154">
    <property type="entry name" value="ADH-like_N"/>
</dbReference>
<evidence type="ECO:0000313" key="5">
    <source>
        <dbReference type="Proteomes" id="UP000237481"/>
    </source>
</evidence>
<dbReference type="Gene3D" id="3.40.50.720">
    <property type="entry name" value="NAD(P)-binding Rossmann-like Domain"/>
    <property type="match status" value="1"/>
</dbReference>
<evidence type="ECO:0000256" key="2">
    <source>
        <dbReference type="ARBA" id="ARBA00023002"/>
    </source>
</evidence>
<dbReference type="InterPro" id="IPR047122">
    <property type="entry name" value="Trans-enoyl_RdTase-like"/>
</dbReference>
<feature type="domain" description="Enoyl reductase (ER)" evidence="3">
    <location>
        <begin position="3"/>
        <end position="267"/>
    </location>
</feature>
<evidence type="ECO:0000256" key="1">
    <source>
        <dbReference type="ARBA" id="ARBA00008072"/>
    </source>
</evidence>
<keyword evidence="5" id="KW-1185">Reference proteome</keyword>
<dbReference type="Gene3D" id="3.90.180.10">
    <property type="entry name" value="Medium-chain alcohol dehydrogenases, catalytic domain"/>
    <property type="match status" value="1"/>
</dbReference>
<dbReference type="PANTHER" id="PTHR45348:SF5">
    <property type="entry name" value="OXIDOREDUCTASE, PUTATIVE (AFU_ORTHOLOGUE AFUA_8G01420)-RELATED"/>
    <property type="match status" value="1"/>
</dbReference>
<sequence>MAQLPANTVLSLRKPGPNEVLIKVIATGLNPKDWKRGTECRDDVAGLIESVGDGVFEYNTGDRVAAFHRITEPGGGYAEYALAPASTTFRLPPNISFEAGAGLPLVTMTAAISLYQALQLPLPTAAAAAGEGIPVLIYGGAMAVGAYALQLAKLSMLSPIIAVAGNGIEFVKSLNAATHIIGYRNGNVADKIIEAVRAAAPGQKLHHVLDAVSDFGSHKVITDVMVAFGGGQINLLDPRADTDKSWQWPEGVKFSLTFVGSAYGRKHPWITEERAAADKEFAYWFYRYMTHLPAEGRLNRIHTKSCLVDWMEYCRACKT</sequence>
<organism evidence="4 5">
    <name type="scientific">Tolypocladium paradoxum</name>
    <dbReference type="NCBI Taxonomy" id="94208"/>
    <lineage>
        <taxon>Eukaryota</taxon>
        <taxon>Fungi</taxon>
        <taxon>Dikarya</taxon>
        <taxon>Ascomycota</taxon>
        <taxon>Pezizomycotina</taxon>
        <taxon>Sordariomycetes</taxon>
        <taxon>Hypocreomycetidae</taxon>
        <taxon>Hypocreales</taxon>
        <taxon>Ophiocordycipitaceae</taxon>
        <taxon>Tolypocladium</taxon>
    </lineage>
</organism>
<evidence type="ECO:0000259" key="3">
    <source>
        <dbReference type="SMART" id="SM00829"/>
    </source>
</evidence>
<dbReference type="OrthoDB" id="3233595at2759"/>
<dbReference type="InterPro" id="IPR011032">
    <property type="entry name" value="GroES-like_sf"/>
</dbReference>
<dbReference type="EMBL" id="PKSG01001133">
    <property type="protein sequence ID" value="POR30911.1"/>
    <property type="molecule type" value="Genomic_DNA"/>
</dbReference>
<dbReference type="InterPro" id="IPR020843">
    <property type="entry name" value="ER"/>
</dbReference>
<dbReference type="GO" id="GO:0016651">
    <property type="term" value="F:oxidoreductase activity, acting on NAD(P)H"/>
    <property type="evidence" value="ECO:0007669"/>
    <property type="project" value="InterPro"/>
</dbReference>
<dbReference type="PANTHER" id="PTHR45348">
    <property type="entry name" value="HYPOTHETICAL OXIDOREDUCTASE (EUROFUNG)"/>
    <property type="match status" value="1"/>
</dbReference>
<gene>
    <name evidence="4" type="ORF">TPAR_08886</name>
</gene>
<dbReference type="STRING" id="94208.A0A2S4KL26"/>